<dbReference type="GO" id="GO:0000160">
    <property type="term" value="P:phosphorelay signal transduction system"/>
    <property type="evidence" value="ECO:0007669"/>
    <property type="project" value="InterPro"/>
</dbReference>
<sequence length="121" mass="13674">MKAIVIDDENPALVHMQRLIERDGRLEVAGTFTQAQDAIDQWQLCMADVVFLDIEMPGLCGLEAGERLAQLDPDVHIVYVTAYGHYALEVFKQNAQNYLLKPVDPERFSDTVTNLLSCKHK</sequence>
<organism evidence="4 5">
    <name type="scientific">Paenibacillus glucanolyticus</name>
    <dbReference type="NCBI Taxonomy" id="59843"/>
    <lineage>
        <taxon>Bacteria</taxon>
        <taxon>Bacillati</taxon>
        <taxon>Bacillota</taxon>
        <taxon>Bacilli</taxon>
        <taxon>Bacillales</taxon>
        <taxon>Paenibacillaceae</taxon>
        <taxon>Paenibacillus</taxon>
    </lineage>
</organism>
<dbReference type="PANTHER" id="PTHR44591:SF3">
    <property type="entry name" value="RESPONSE REGULATORY DOMAIN-CONTAINING PROTEIN"/>
    <property type="match status" value="1"/>
</dbReference>
<dbReference type="InterPro" id="IPR011006">
    <property type="entry name" value="CheY-like_superfamily"/>
</dbReference>
<dbReference type="Proteomes" id="UP000076796">
    <property type="component" value="Unassembled WGS sequence"/>
</dbReference>
<accession>A0A163J527</accession>
<name>A0A163J527_9BACL</name>
<dbReference type="RefSeq" id="WP_006207555.1">
    <property type="nucleotide sequence ID" value="NZ_CP147845.1"/>
</dbReference>
<gene>
    <name evidence="4" type="ORF">AWU65_10790</name>
</gene>
<dbReference type="Gene3D" id="3.40.50.2300">
    <property type="match status" value="1"/>
</dbReference>
<dbReference type="AlphaFoldDB" id="A0A163J527"/>
<evidence type="ECO:0000256" key="2">
    <source>
        <dbReference type="PROSITE-ProRule" id="PRU00169"/>
    </source>
</evidence>
<dbReference type="PROSITE" id="PS50110">
    <property type="entry name" value="RESPONSE_REGULATORY"/>
    <property type="match status" value="1"/>
</dbReference>
<evidence type="ECO:0000313" key="4">
    <source>
        <dbReference type="EMBL" id="KZS46366.1"/>
    </source>
</evidence>
<evidence type="ECO:0000256" key="1">
    <source>
        <dbReference type="ARBA" id="ARBA00022553"/>
    </source>
</evidence>
<proteinExistence type="predicted"/>
<keyword evidence="1 2" id="KW-0597">Phosphoprotein</keyword>
<dbReference type="STRING" id="59843.A3958_10370"/>
<dbReference type="PANTHER" id="PTHR44591">
    <property type="entry name" value="STRESS RESPONSE REGULATOR PROTEIN 1"/>
    <property type="match status" value="1"/>
</dbReference>
<feature type="domain" description="Response regulatory" evidence="3">
    <location>
        <begin position="2"/>
        <end position="116"/>
    </location>
</feature>
<dbReference type="InterPro" id="IPR050595">
    <property type="entry name" value="Bact_response_regulator"/>
</dbReference>
<evidence type="ECO:0000259" key="3">
    <source>
        <dbReference type="PROSITE" id="PS50110"/>
    </source>
</evidence>
<dbReference type="Pfam" id="PF00072">
    <property type="entry name" value="Response_reg"/>
    <property type="match status" value="1"/>
</dbReference>
<feature type="modified residue" description="4-aspartylphosphate" evidence="2">
    <location>
        <position position="53"/>
    </location>
</feature>
<dbReference type="GeneID" id="97558330"/>
<dbReference type="OrthoDB" id="3190595at2"/>
<reference evidence="4" key="1">
    <citation type="journal article" date="2016" name="Genome Announc.">
        <title>Draft genomes of two strains of Paenibacillus glucanolyticus with capability to degrade lignocellulose.</title>
        <authorList>
            <person name="Mathews S.L."/>
            <person name="Pawlak J."/>
            <person name="Grunden A.M."/>
        </authorList>
    </citation>
    <scope>NUCLEOTIDE SEQUENCE [LARGE SCALE GENOMIC DNA]</scope>
    <source>
        <strain evidence="4">SLM1</strain>
    </source>
</reference>
<protein>
    <submittedName>
        <fullName evidence="4">Response regulator receiver protein</fullName>
    </submittedName>
</protein>
<dbReference type="EMBL" id="LWMH01000001">
    <property type="protein sequence ID" value="KZS46366.1"/>
    <property type="molecule type" value="Genomic_DNA"/>
</dbReference>
<dbReference type="InterPro" id="IPR001789">
    <property type="entry name" value="Sig_transdc_resp-reg_receiver"/>
</dbReference>
<comment type="caution">
    <text evidence="4">The sequence shown here is derived from an EMBL/GenBank/DDBJ whole genome shotgun (WGS) entry which is preliminary data.</text>
</comment>
<keyword evidence="5" id="KW-1185">Reference proteome</keyword>
<dbReference type="SUPFAM" id="SSF52172">
    <property type="entry name" value="CheY-like"/>
    <property type="match status" value="1"/>
</dbReference>
<evidence type="ECO:0000313" key="5">
    <source>
        <dbReference type="Proteomes" id="UP000076796"/>
    </source>
</evidence>
<dbReference type="SMART" id="SM00448">
    <property type="entry name" value="REC"/>
    <property type="match status" value="1"/>
</dbReference>